<name>A0A5P6VSW4_PSEXY</name>
<dbReference type="EMBL" id="CP043028">
    <property type="protein sequence ID" value="QFJ55388.1"/>
    <property type="molecule type" value="Genomic_DNA"/>
</dbReference>
<dbReference type="NCBIfam" id="TIGR00254">
    <property type="entry name" value="GGDEF"/>
    <property type="match status" value="1"/>
</dbReference>
<dbReference type="OrthoDB" id="9805474at2"/>
<protein>
    <submittedName>
        <fullName evidence="2">Diguanylate cyclase</fullName>
    </submittedName>
</protein>
<feature type="domain" description="GGDEF" evidence="1">
    <location>
        <begin position="1"/>
        <end position="34"/>
    </location>
</feature>
<dbReference type="Pfam" id="PF00990">
    <property type="entry name" value="GGDEF"/>
    <property type="match status" value="1"/>
</dbReference>
<dbReference type="InterPro" id="IPR029787">
    <property type="entry name" value="Nucleotide_cyclase"/>
</dbReference>
<dbReference type="SUPFAM" id="SSF55073">
    <property type="entry name" value="Nucleotide cyclase"/>
    <property type="match status" value="1"/>
</dbReference>
<dbReference type="PROSITE" id="PS50887">
    <property type="entry name" value="GGDEF"/>
    <property type="match status" value="1"/>
</dbReference>
<dbReference type="KEGG" id="pxv:FXF36_11190"/>
<evidence type="ECO:0000313" key="3">
    <source>
        <dbReference type="Proteomes" id="UP000327030"/>
    </source>
</evidence>
<gene>
    <name evidence="2" type="ORF">FXF36_11190</name>
</gene>
<evidence type="ECO:0000313" key="2">
    <source>
        <dbReference type="EMBL" id="QFJ55388.1"/>
    </source>
</evidence>
<proteinExistence type="predicted"/>
<accession>A0A5P6VSW4</accession>
<sequence length="34" mass="3781">MGDKVLIRFAEIIRSAIRSTDLAGRMGGDEFIEI</sequence>
<reference evidence="3" key="1">
    <citation type="submission" date="2019-08" db="EMBL/GenBank/DDBJ databases">
        <title>Complete Genome Sequence of the Polysaccharide-Degrading Rumen Bacterium Pseudobutyrivibrio xylanivorans MA3014.</title>
        <authorList>
            <person name="Palevich N."/>
            <person name="Maclean P.H."/>
            <person name="Kelly W.J."/>
            <person name="Leahy S.C."/>
            <person name="Rakonjac J."/>
            <person name="Attwood G.T."/>
        </authorList>
    </citation>
    <scope>NUCLEOTIDE SEQUENCE [LARGE SCALE GENOMIC DNA]</scope>
    <source>
        <strain evidence="3">MA3014</strain>
    </source>
</reference>
<dbReference type="InterPro" id="IPR000160">
    <property type="entry name" value="GGDEF_dom"/>
</dbReference>
<dbReference type="InterPro" id="IPR043128">
    <property type="entry name" value="Rev_trsase/Diguanyl_cyclase"/>
</dbReference>
<dbReference type="AlphaFoldDB" id="A0A5P6VSW4"/>
<organism evidence="2 3">
    <name type="scientific">Pseudobutyrivibrio xylanivorans</name>
    <dbReference type="NCBI Taxonomy" id="185007"/>
    <lineage>
        <taxon>Bacteria</taxon>
        <taxon>Bacillati</taxon>
        <taxon>Bacillota</taxon>
        <taxon>Clostridia</taxon>
        <taxon>Lachnospirales</taxon>
        <taxon>Lachnospiraceae</taxon>
        <taxon>Pseudobutyrivibrio</taxon>
    </lineage>
</organism>
<dbReference type="Proteomes" id="UP000327030">
    <property type="component" value="Chromosome 1"/>
</dbReference>
<dbReference type="RefSeq" id="WP_151624115.1">
    <property type="nucleotide sequence ID" value="NZ_CP043028.1"/>
</dbReference>
<dbReference type="Gene3D" id="3.30.70.270">
    <property type="match status" value="1"/>
</dbReference>
<evidence type="ECO:0000259" key="1">
    <source>
        <dbReference type="PROSITE" id="PS50887"/>
    </source>
</evidence>